<evidence type="ECO:0000256" key="1">
    <source>
        <dbReference type="ARBA" id="ARBA00004141"/>
    </source>
</evidence>
<name>A0A512M618_9BACT</name>
<dbReference type="RefSeq" id="WP_146849781.1">
    <property type="nucleotide sequence ID" value="NZ_BKAG01000008.1"/>
</dbReference>
<evidence type="ECO:0000313" key="7">
    <source>
        <dbReference type="EMBL" id="GEP42178.1"/>
    </source>
</evidence>
<keyword evidence="4 5" id="KW-0472">Membrane</keyword>
<dbReference type="Pfam" id="PF00083">
    <property type="entry name" value="Sugar_tr"/>
    <property type="match status" value="2"/>
</dbReference>
<protein>
    <submittedName>
        <fullName evidence="7">MFS transporter</fullName>
    </submittedName>
</protein>
<feature type="transmembrane region" description="Helical" evidence="5">
    <location>
        <begin position="501"/>
        <end position="521"/>
    </location>
</feature>
<evidence type="ECO:0000256" key="5">
    <source>
        <dbReference type="SAM" id="Phobius"/>
    </source>
</evidence>
<sequence>MSTTATPAPPAAKQRGYVAALVAAFLGWMFDGFEMGLFPLIGKPALQDMLPAADDAVRGQWFTVIIAIFLVGAATGGVLFGWLGDKLGRVKAMALAIFTFAIFTGLCAFATEAWQFAGLRFVASLGMGGEWALGVALVNEIWGGKNRAWVAGMIGAASNVGFLLTGVLSLYLNASLESITHWISSIGISQETADYLMHNRGWRFLAVSGAAPALINFFILIFVPESHKWEAEKKSGSTSHWATKDLLGVLVAAIAALGIITVWTPQVLKDVGNVVAVPVTIVGLGIALWGYLLPVRRYMTRAQAGGSVQTSDRAFIMKNLIIGASLAAVALMGTWGSAQQAAKWASFLSADGTKSNIIEYVVIATALGAILITLITPLVADKLGRRITYFLLCVLAMGSSFVFFKTNHSYTGADMPVWLMITAFLIGGLTASFYGFFPLYFPELFPTSVRATGQGFCFNFGRLIAAIGSLQFVNLMSMFGSAKVTELEGEARRLMQLQVEANAFTVLSCIYIVGMVLVWFAPETKGKALS</sequence>
<evidence type="ECO:0000256" key="2">
    <source>
        <dbReference type="ARBA" id="ARBA00022692"/>
    </source>
</evidence>
<feature type="transmembrane region" description="Helical" evidence="5">
    <location>
        <begin position="387"/>
        <end position="404"/>
    </location>
</feature>
<evidence type="ECO:0000313" key="8">
    <source>
        <dbReference type="Proteomes" id="UP000321577"/>
    </source>
</evidence>
<feature type="transmembrane region" description="Helical" evidence="5">
    <location>
        <begin position="117"/>
        <end position="138"/>
    </location>
</feature>
<feature type="transmembrane region" description="Helical" evidence="5">
    <location>
        <begin position="150"/>
        <end position="172"/>
    </location>
</feature>
<evidence type="ECO:0000259" key="6">
    <source>
        <dbReference type="PROSITE" id="PS50850"/>
    </source>
</evidence>
<feature type="transmembrane region" description="Helical" evidence="5">
    <location>
        <begin position="17"/>
        <end position="41"/>
    </location>
</feature>
<gene>
    <name evidence="7" type="ORF">BGE01nite_14690</name>
</gene>
<dbReference type="OrthoDB" id="199654at2"/>
<proteinExistence type="predicted"/>
<comment type="subcellular location">
    <subcellularLocation>
        <location evidence="1">Membrane</location>
        <topology evidence="1">Multi-pass membrane protein</topology>
    </subcellularLocation>
</comment>
<feature type="transmembrane region" description="Helical" evidence="5">
    <location>
        <begin position="90"/>
        <end position="111"/>
    </location>
</feature>
<reference evidence="7 8" key="1">
    <citation type="submission" date="2019-07" db="EMBL/GenBank/DDBJ databases">
        <title>Whole genome shotgun sequence of Brevifollis gellanilyticus NBRC 108608.</title>
        <authorList>
            <person name="Hosoyama A."/>
            <person name="Uohara A."/>
            <person name="Ohji S."/>
            <person name="Ichikawa N."/>
        </authorList>
    </citation>
    <scope>NUCLEOTIDE SEQUENCE [LARGE SCALE GENOMIC DNA]</scope>
    <source>
        <strain evidence="7 8">NBRC 108608</strain>
    </source>
</reference>
<dbReference type="GO" id="GO:0046943">
    <property type="term" value="F:carboxylic acid transmembrane transporter activity"/>
    <property type="evidence" value="ECO:0007669"/>
    <property type="project" value="TreeGrafter"/>
</dbReference>
<evidence type="ECO:0000256" key="4">
    <source>
        <dbReference type="ARBA" id="ARBA00023136"/>
    </source>
</evidence>
<feature type="transmembrane region" description="Helical" evidence="5">
    <location>
        <begin position="245"/>
        <end position="263"/>
    </location>
</feature>
<comment type="caution">
    <text evidence="7">The sequence shown here is derived from an EMBL/GenBank/DDBJ whole genome shotgun (WGS) entry which is preliminary data.</text>
</comment>
<keyword evidence="8" id="KW-1185">Reference proteome</keyword>
<dbReference type="Gene3D" id="1.20.1250.20">
    <property type="entry name" value="MFS general substrate transporter like domains"/>
    <property type="match status" value="2"/>
</dbReference>
<feature type="transmembrane region" description="Helical" evidence="5">
    <location>
        <begin position="204"/>
        <end position="224"/>
    </location>
</feature>
<organism evidence="7 8">
    <name type="scientific">Brevifollis gellanilyticus</name>
    <dbReference type="NCBI Taxonomy" id="748831"/>
    <lineage>
        <taxon>Bacteria</taxon>
        <taxon>Pseudomonadati</taxon>
        <taxon>Verrucomicrobiota</taxon>
        <taxon>Verrucomicrobiia</taxon>
        <taxon>Verrucomicrobiales</taxon>
        <taxon>Verrucomicrobiaceae</taxon>
    </lineage>
</organism>
<dbReference type="GO" id="GO:0005886">
    <property type="term" value="C:plasma membrane"/>
    <property type="evidence" value="ECO:0007669"/>
    <property type="project" value="TreeGrafter"/>
</dbReference>
<feature type="transmembrane region" description="Helical" evidence="5">
    <location>
        <begin position="315"/>
        <end position="337"/>
    </location>
</feature>
<accession>A0A512M618</accession>
<dbReference type="AlphaFoldDB" id="A0A512M618"/>
<dbReference type="PANTHER" id="PTHR23508:SF10">
    <property type="entry name" value="CARBOXYLIC ACID TRANSPORTER PROTEIN HOMOLOG"/>
    <property type="match status" value="1"/>
</dbReference>
<dbReference type="PROSITE" id="PS50850">
    <property type="entry name" value="MFS"/>
    <property type="match status" value="1"/>
</dbReference>
<keyword evidence="3 5" id="KW-1133">Transmembrane helix</keyword>
<dbReference type="InterPro" id="IPR020846">
    <property type="entry name" value="MFS_dom"/>
</dbReference>
<feature type="transmembrane region" description="Helical" evidence="5">
    <location>
        <begin position="416"/>
        <end position="440"/>
    </location>
</feature>
<evidence type="ECO:0000256" key="3">
    <source>
        <dbReference type="ARBA" id="ARBA00022989"/>
    </source>
</evidence>
<dbReference type="InterPro" id="IPR005828">
    <property type="entry name" value="MFS_sugar_transport-like"/>
</dbReference>
<dbReference type="InterPro" id="IPR036259">
    <property type="entry name" value="MFS_trans_sf"/>
</dbReference>
<keyword evidence="2 5" id="KW-0812">Transmembrane</keyword>
<dbReference type="EMBL" id="BKAG01000008">
    <property type="protein sequence ID" value="GEP42178.1"/>
    <property type="molecule type" value="Genomic_DNA"/>
</dbReference>
<feature type="transmembrane region" description="Helical" evidence="5">
    <location>
        <begin position="357"/>
        <end position="380"/>
    </location>
</feature>
<dbReference type="PANTHER" id="PTHR23508">
    <property type="entry name" value="CARBOXYLIC ACID TRANSPORTER PROTEIN HOMOLOG"/>
    <property type="match status" value="1"/>
</dbReference>
<feature type="domain" description="Major facilitator superfamily (MFS) profile" evidence="6">
    <location>
        <begin position="20"/>
        <end position="526"/>
    </location>
</feature>
<dbReference type="SUPFAM" id="SSF103473">
    <property type="entry name" value="MFS general substrate transporter"/>
    <property type="match status" value="1"/>
</dbReference>
<dbReference type="Proteomes" id="UP000321577">
    <property type="component" value="Unassembled WGS sequence"/>
</dbReference>
<feature type="transmembrane region" description="Helical" evidence="5">
    <location>
        <begin position="61"/>
        <end position="83"/>
    </location>
</feature>
<feature type="transmembrane region" description="Helical" evidence="5">
    <location>
        <begin position="275"/>
        <end position="294"/>
    </location>
</feature>